<evidence type="ECO:0000313" key="2">
    <source>
        <dbReference type="Proteomes" id="UP000887320"/>
    </source>
</evidence>
<protein>
    <submittedName>
        <fullName evidence="1">Capsular polysaccharide synthesis protein</fullName>
    </submittedName>
</protein>
<dbReference type="Gene3D" id="3.90.550.20">
    <property type="match status" value="1"/>
</dbReference>
<dbReference type="Proteomes" id="UP000887320">
    <property type="component" value="Unassembled WGS sequence"/>
</dbReference>
<dbReference type="AlphaFoldDB" id="A0A8X8GEP2"/>
<dbReference type="Pfam" id="PF05704">
    <property type="entry name" value="Caps_synth"/>
    <property type="match status" value="1"/>
</dbReference>
<dbReference type="GO" id="GO:0016757">
    <property type="term" value="F:glycosyltransferase activity"/>
    <property type="evidence" value="ECO:0007669"/>
    <property type="project" value="InterPro"/>
</dbReference>
<dbReference type="InterPro" id="IPR029044">
    <property type="entry name" value="Nucleotide-diphossugar_trans"/>
</dbReference>
<proteinExistence type="predicted"/>
<organism evidence="1 2">
    <name type="scientific">Acinetobacter guillouiae</name>
    <name type="common">Acinetobacter genomosp. 11</name>
    <dbReference type="NCBI Taxonomy" id="106649"/>
    <lineage>
        <taxon>Bacteria</taxon>
        <taxon>Pseudomonadati</taxon>
        <taxon>Pseudomonadota</taxon>
        <taxon>Gammaproteobacteria</taxon>
        <taxon>Moraxellales</taxon>
        <taxon>Moraxellaceae</taxon>
        <taxon>Acinetobacter</taxon>
    </lineage>
</organism>
<dbReference type="InterPro" id="IPR008441">
    <property type="entry name" value="AfumC-like_glycosyl_Trfase"/>
</dbReference>
<dbReference type="EMBL" id="JAHWXT010000001">
    <property type="protein sequence ID" value="MCF0262996.1"/>
    <property type="molecule type" value="Genomic_DNA"/>
</dbReference>
<name>A0A8X8GEP2_ACIGI</name>
<reference evidence="1" key="1">
    <citation type="submission" date="2021-07" db="EMBL/GenBank/DDBJ databases">
        <authorList>
            <person name="Fernandez M."/>
            <person name="Pereira P."/>
            <person name="Torres Tejerizo G.A."/>
            <person name="Gonzalez P."/>
            <person name="Agostini E."/>
        </authorList>
    </citation>
    <scope>NUCLEOTIDE SEQUENCE</scope>
    <source>
        <strain evidence="1">SFC 500-1A</strain>
    </source>
</reference>
<dbReference type="SUPFAM" id="SSF53448">
    <property type="entry name" value="Nucleotide-diphospho-sugar transferases"/>
    <property type="match status" value="1"/>
</dbReference>
<evidence type="ECO:0000313" key="1">
    <source>
        <dbReference type="EMBL" id="MCF0262996.1"/>
    </source>
</evidence>
<gene>
    <name evidence="1" type="ORF">KW868_00715</name>
</gene>
<dbReference type="RefSeq" id="WP_234622459.1">
    <property type="nucleotide sequence ID" value="NZ_JAHWXT010000001.1"/>
</dbReference>
<sequence length="335" mass="40273">MSDISSIFNSEAEFKKNIDRLSKFPFRIFYFTFIPKSVRKKISIQANKLQKKHVGKCWNIFIDDYFSNKLERFQLKGKMQFSDQKIIWQYWGQGIHSDLPNIVELCFSSVDRHKADYQVIRLDDSNIVDYLDLPDFVLDKRKNPKFKPAFFADLIRLALLNVYGGIWLDATILLTAPIESEISEADYFMFQRHSDTSEKQLWYDRNHDYFDWSDEQNVNVLNSFIVGKKDNEVLQICLDILLNFWKTQNNIPHYFFFQIMYDVLIKSRLKSKQCEIIDDTLPHLLQFKLNDQFNSAEYNNILQRINIHKMTYIDKIIENSYYDYLRKEFLLNEYY</sequence>
<comment type="caution">
    <text evidence="1">The sequence shown here is derived from an EMBL/GenBank/DDBJ whole genome shotgun (WGS) entry which is preliminary data.</text>
</comment>
<accession>A0A8X8GEP2</accession>